<dbReference type="PANTHER" id="PTHR46889:SF4">
    <property type="entry name" value="TRANSPOSASE INSO FOR INSERTION SEQUENCE ELEMENT IS911B-RELATED"/>
    <property type="match status" value="1"/>
</dbReference>
<gene>
    <name evidence="2" type="ORF">GCM10009675_41140</name>
</gene>
<dbReference type="InterPro" id="IPR036397">
    <property type="entry name" value="RNaseH_sf"/>
</dbReference>
<evidence type="ECO:0000313" key="3">
    <source>
        <dbReference type="Proteomes" id="UP001500467"/>
    </source>
</evidence>
<feature type="domain" description="Integrase catalytic" evidence="1">
    <location>
        <begin position="13"/>
        <end position="79"/>
    </location>
</feature>
<evidence type="ECO:0000313" key="2">
    <source>
        <dbReference type="EMBL" id="GAA1214828.1"/>
    </source>
</evidence>
<dbReference type="Proteomes" id="UP001500467">
    <property type="component" value="Unassembled WGS sequence"/>
</dbReference>
<comment type="caution">
    <text evidence="2">The sequence shown here is derived from an EMBL/GenBank/DDBJ whole genome shotgun (WGS) entry which is preliminary data.</text>
</comment>
<dbReference type="PANTHER" id="PTHR46889">
    <property type="entry name" value="TRANSPOSASE INSF FOR INSERTION SEQUENCE IS3B-RELATED"/>
    <property type="match status" value="1"/>
</dbReference>
<name>A0ABP4G5R2_9PSEU</name>
<dbReference type="Pfam" id="PF13683">
    <property type="entry name" value="rve_3"/>
    <property type="match status" value="1"/>
</dbReference>
<accession>A0ABP4G5R2</accession>
<dbReference type="SUPFAM" id="SSF53098">
    <property type="entry name" value="Ribonuclease H-like"/>
    <property type="match status" value="1"/>
</dbReference>
<sequence length="98" mass="11095">MSVAYTERLDTAGIKPSTGAVGSSYDNALAESVIGLYKTELVKPRRPWKGFDDPEIANAEWVDWYNNARLHSRLNYLSPTEYESAYYAQQPPRRPALV</sequence>
<dbReference type="InterPro" id="IPR050900">
    <property type="entry name" value="Transposase_IS3/IS150/IS904"/>
</dbReference>
<organism evidence="2 3">
    <name type="scientific">Prauserella alba</name>
    <dbReference type="NCBI Taxonomy" id="176898"/>
    <lineage>
        <taxon>Bacteria</taxon>
        <taxon>Bacillati</taxon>
        <taxon>Actinomycetota</taxon>
        <taxon>Actinomycetes</taxon>
        <taxon>Pseudonocardiales</taxon>
        <taxon>Pseudonocardiaceae</taxon>
        <taxon>Prauserella</taxon>
    </lineage>
</organism>
<dbReference type="Gene3D" id="3.30.420.10">
    <property type="entry name" value="Ribonuclease H-like superfamily/Ribonuclease H"/>
    <property type="match status" value="1"/>
</dbReference>
<dbReference type="EMBL" id="BAAALM010000016">
    <property type="protein sequence ID" value="GAA1214828.1"/>
    <property type="molecule type" value="Genomic_DNA"/>
</dbReference>
<evidence type="ECO:0000259" key="1">
    <source>
        <dbReference type="Pfam" id="PF13683"/>
    </source>
</evidence>
<reference evidence="3" key="1">
    <citation type="journal article" date="2019" name="Int. J. Syst. Evol. Microbiol.">
        <title>The Global Catalogue of Microorganisms (GCM) 10K type strain sequencing project: providing services to taxonomists for standard genome sequencing and annotation.</title>
        <authorList>
            <consortium name="The Broad Institute Genomics Platform"/>
            <consortium name="The Broad Institute Genome Sequencing Center for Infectious Disease"/>
            <person name="Wu L."/>
            <person name="Ma J."/>
        </authorList>
    </citation>
    <scope>NUCLEOTIDE SEQUENCE [LARGE SCALE GENOMIC DNA]</scope>
    <source>
        <strain evidence="3">JCM 13022</strain>
    </source>
</reference>
<dbReference type="InterPro" id="IPR012337">
    <property type="entry name" value="RNaseH-like_sf"/>
</dbReference>
<keyword evidence="3" id="KW-1185">Reference proteome</keyword>
<protein>
    <recommendedName>
        <fullName evidence="1">Integrase catalytic domain-containing protein</fullName>
    </recommendedName>
</protein>
<proteinExistence type="predicted"/>
<dbReference type="InterPro" id="IPR001584">
    <property type="entry name" value="Integrase_cat-core"/>
</dbReference>